<dbReference type="InterPro" id="IPR027409">
    <property type="entry name" value="GroEL-like_apical_dom_sf"/>
</dbReference>
<dbReference type="AlphaFoldDB" id="A0A1F6E5B9"/>
<feature type="binding site" evidence="6">
    <location>
        <begin position="86"/>
        <end position="90"/>
    </location>
    <ligand>
        <name>ATP</name>
        <dbReference type="ChEBI" id="CHEBI:30616"/>
    </ligand>
</feature>
<dbReference type="SUPFAM" id="SSF52029">
    <property type="entry name" value="GroEL apical domain-like"/>
    <property type="match status" value="1"/>
</dbReference>
<comment type="caution">
    <text evidence="6">Lacks conserved residue(s) required for the propagation of feature annotation.</text>
</comment>
<dbReference type="PROSITE" id="PS00296">
    <property type="entry name" value="CHAPERONINS_CPN60"/>
    <property type="match status" value="1"/>
</dbReference>
<evidence type="ECO:0000313" key="11">
    <source>
        <dbReference type="Proteomes" id="UP000177107"/>
    </source>
</evidence>
<evidence type="ECO:0000256" key="5">
    <source>
        <dbReference type="ARBA" id="ARBA00023235"/>
    </source>
</evidence>
<feature type="binding site" evidence="6">
    <location>
        <position position="497"/>
    </location>
    <ligand>
        <name>ATP</name>
        <dbReference type="ChEBI" id="CHEBI:30616"/>
    </ligand>
</feature>
<dbReference type="Proteomes" id="UP000177107">
    <property type="component" value="Unassembled WGS sequence"/>
</dbReference>
<dbReference type="InterPro" id="IPR027410">
    <property type="entry name" value="TCP-1-like_intermed_sf"/>
</dbReference>
<dbReference type="Pfam" id="PF00118">
    <property type="entry name" value="Cpn60_TCP1"/>
    <property type="match status" value="1"/>
</dbReference>
<keyword evidence="5 6" id="KW-0413">Isomerase</keyword>
<comment type="similarity">
    <text evidence="1 6 7">Belongs to the chaperonin (HSP60) family.</text>
</comment>
<dbReference type="InterPro" id="IPR018370">
    <property type="entry name" value="Chaperonin_Cpn60_CS"/>
</dbReference>
<evidence type="ECO:0000256" key="3">
    <source>
        <dbReference type="ARBA" id="ARBA00022840"/>
    </source>
</evidence>
<dbReference type="InterPro" id="IPR001844">
    <property type="entry name" value="Cpn60/GroEL"/>
</dbReference>
<accession>A0A1F6E5B9</accession>
<evidence type="ECO:0000256" key="7">
    <source>
        <dbReference type="RuleBase" id="RU000418"/>
    </source>
</evidence>
<feature type="binding site" evidence="6">
    <location>
        <begin position="480"/>
        <end position="482"/>
    </location>
    <ligand>
        <name>ATP</name>
        <dbReference type="ChEBI" id="CHEBI:30616"/>
    </ligand>
</feature>
<organism evidence="10 11">
    <name type="scientific">Candidatus Kaiserbacteria bacterium RIFCSPHIGHO2_02_FULL_56_30</name>
    <dbReference type="NCBI Taxonomy" id="1798499"/>
    <lineage>
        <taxon>Bacteria</taxon>
        <taxon>Candidatus Kaiseribacteriota</taxon>
    </lineage>
</organism>
<evidence type="ECO:0000256" key="1">
    <source>
        <dbReference type="ARBA" id="ARBA00006607"/>
    </source>
</evidence>
<proteinExistence type="inferred from homology"/>
<dbReference type="NCBIfam" id="NF009489">
    <property type="entry name" value="PRK12851.1"/>
    <property type="match status" value="1"/>
</dbReference>
<dbReference type="GO" id="GO:0051082">
    <property type="term" value="F:unfolded protein binding"/>
    <property type="evidence" value="ECO:0007669"/>
    <property type="project" value="UniProtKB-UniRule"/>
</dbReference>
<dbReference type="Gene3D" id="1.10.560.10">
    <property type="entry name" value="GroEL-like equatorial domain"/>
    <property type="match status" value="1"/>
</dbReference>
<dbReference type="NCBIfam" id="TIGR02348">
    <property type="entry name" value="GroEL"/>
    <property type="match status" value="1"/>
</dbReference>
<keyword evidence="4 6" id="KW-0143">Chaperone</keyword>
<feature type="binding site" evidence="6">
    <location>
        <position position="414"/>
    </location>
    <ligand>
        <name>ATP</name>
        <dbReference type="ChEBI" id="CHEBI:30616"/>
    </ligand>
</feature>
<dbReference type="EC" id="5.6.1.7" evidence="6"/>
<dbReference type="STRING" id="1798499.A3C95_01460"/>
<keyword evidence="3 6" id="KW-0067">ATP-binding</keyword>
<comment type="caution">
    <text evidence="10">The sequence shown here is derived from an EMBL/GenBank/DDBJ whole genome shotgun (WGS) entry which is preliminary data.</text>
</comment>
<dbReference type="Gene3D" id="3.50.7.10">
    <property type="entry name" value="GroEL"/>
    <property type="match status" value="1"/>
</dbReference>
<feature type="binding site" evidence="6">
    <location>
        <begin position="29"/>
        <end position="32"/>
    </location>
    <ligand>
        <name>ATP</name>
        <dbReference type="ChEBI" id="CHEBI:30616"/>
    </ligand>
</feature>
<dbReference type="NCBIfam" id="NF009487">
    <property type="entry name" value="PRK12849.1"/>
    <property type="match status" value="1"/>
</dbReference>
<dbReference type="HAMAP" id="MF_00600">
    <property type="entry name" value="CH60"/>
    <property type="match status" value="1"/>
</dbReference>
<dbReference type="NCBIfam" id="NF009488">
    <property type="entry name" value="PRK12850.1"/>
    <property type="match status" value="1"/>
</dbReference>
<dbReference type="SUPFAM" id="SSF48592">
    <property type="entry name" value="GroEL equatorial domain-like"/>
    <property type="match status" value="1"/>
</dbReference>
<evidence type="ECO:0000313" key="10">
    <source>
        <dbReference type="EMBL" id="OGG68856.1"/>
    </source>
</evidence>
<dbReference type="GO" id="GO:0005737">
    <property type="term" value="C:cytoplasm"/>
    <property type="evidence" value="ECO:0007669"/>
    <property type="project" value="UniProtKB-SubCell"/>
</dbReference>
<dbReference type="CDD" id="cd03344">
    <property type="entry name" value="GroEL"/>
    <property type="match status" value="1"/>
</dbReference>
<comment type="subunit">
    <text evidence="6 8">Forms a cylinder of 14 subunits composed of two heptameric rings stacked back-to-back. Interacts with the co-chaperonin GroES.</text>
</comment>
<feature type="coiled-coil region" evidence="9">
    <location>
        <begin position="338"/>
        <end position="365"/>
    </location>
</feature>
<keyword evidence="6" id="KW-0963">Cytoplasm</keyword>
<dbReference type="PRINTS" id="PR00298">
    <property type="entry name" value="CHAPERONIN60"/>
</dbReference>
<sequence length="544" mass="57123">MAKQILYSEDARKKLASGIAQAARAVKVTLGPKGRNVVLEKSYGGPRITNDGVSIAKEISLKDKFENMGAEIVKEVASKTNDGVGDGTTTSVVLLEALVADGLSHVLKGANAMAIRAGMERAREAAVAEVKKASKAVSGKSDVKHIASISAESEKLGTIIAEAVEEVGKNGVVTVEESPGTELSYEVVEGLEIDKGYVSAYMVTNAERMEAVAKDALILITDKKVSNVQEILPLLEKVAQSGKKELVIIAEDVEGDALTTFVLNKLRGTFNAIAIKAPGYGDRKKEMLADIAIVVGGQVISDEVGITFESATLTMLGRATRVVATKDTTTIVGGKGKKADIETRINQLKKQLETTDSKYDKEKLEERIAKLSGGVAVISVGAATETEMKYLKDKIDDAVKATKAAMEEGVVAGGGATLAKISKKLADASAKLSGDEKTGYDIVVRALEMPLTQIALNAGKDDAAVLVAKVQMGKANAGYDALTGEVVEDMLAKGIIDAAKVVRMEVENAVSAAAILLTTEAAIADLPEPKKKESEAPDMGGMDF</sequence>
<gene>
    <name evidence="6" type="primary">groEL</name>
    <name evidence="6" type="synonym">groL</name>
    <name evidence="10" type="ORF">A3C95_01460</name>
</gene>
<evidence type="ECO:0000256" key="4">
    <source>
        <dbReference type="ARBA" id="ARBA00023186"/>
    </source>
</evidence>
<dbReference type="PANTHER" id="PTHR45633">
    <property type="entry name" value="60 KDA HEAT SHOCK PROTEIN, MITOCHONDRIAL"/>
    <property type="match status" value="1"/>
</dbReference>
<keyword evidence="2 6" id="KW-0547">Nucleotide-binding</keyword>
<name>A0A1F6E5B9_9BACT</name>
<dbReference type="SUPFAM" id="SSF54849">
    <property type="entry name" value="GroEL-intermediate domain like"/>
    <property type="match status" value="1"/>
</dbReference>
<dbReference type="GO" id="GO:0016853">
    <property type="term" value="F:isomerase activity"/>
    <property type="evidence" value="ECO:0007669"/>
    <property type="project" value="UniProtKB-KW"/>
</dbReference>
<dbReference type="Gene3D" id="3.30.260.10">
    <property type="entry name" value="TCP-1-like chaperonin intermediate domain"/>
    <property type="match status" value="1"/>
</dbReference>
<reference evidence="10 11" key="1">
    <citation type="journal article" date="2016" name="Nat. Commun.">
        <title>Thousands of microbial genomes shed light on interconnected biogeochemical processes in an aquifer system.</title>
        <authorList>
            <person name="Anantharaman K."/>
            <person name="Brown C.T."/>
            <person name="Hug L.A."/>
            <person name="Sharon I."/>
            <person name="Castelle C.J."/>
            <person name="Probst A.J."/>
            <person name="Thomas B.C."/>
            <person name="Singh A."/>
            <person name="Wilkins M.J."/>
            <person name="Karaoz U."/>
            <person name="Brodie E.L."/>
            <person name="Williams K.H."/>
            <person name="Hubbard S.S."/>
            <person name="Banfield J.F."/>
        </authorList>
    </citation>
    <scope>NUCLEOTIDE SEQUENCE [LARGE SCALE GENOMIC DNA]</scope>
</reference>
<dbReference type="FunFam" id="3.50.7.10:FF:000001">
    <property type="entry name" value="60 kDa chaperonin"/>
    <property type="match status" value="1"/>
</dbReference>
<protein>
    <recommendedName>
        <fullName evidence="6">Chaperonin GroEL</fullName>
        <ecNumber evidence="6">5.6.1.7</ecNumber>
    </recommendedName>
    <alternativeName>
        <fullName evidence="6">60 kDa chaperonin</fullName>
    </alternativeName>
    <alternativeName>
        <fullName evidence="6">Chaperonin-60</fullName>
        <shortName evidence="6">Cpn60</shortName>
    </alternativeName>
</protein>
<evidence type="ECO:0000256" key="2">
    <source>
        <dbReference type="ARBA" id="ARBA00022741"/>
    </source>
</evidence>
<dbReference type="GO" id="GO:0140662">
    <property type="term" value="F:ATP-dependent protein folding chaperone"/>
    <property type="evidence" value="ECO:0007669"/>
    <property type="project" value="InterPro"/>
</dbReference>
<dbReference type="InterPro" id="IPR027413">
    <property type="entry name" value="GROEL-like_equatorial_sf"/>
</dbReference>
<dbReference type="NCBIfam" id="NF000592">
    <property type="entry name" value="PRK00013.1"/>
    <property type="match status" value="1"/>
</dbReference>
<dbReference type="InterPro" id="IPR002423">
    <property type="entry name" value="Cpn60/GroEL/TCP-1"/>
</dbReference>
<dbReference type="EMBL" id="MFLM01000002">
    <property type="protein sequence ID" value="OGG68856.1"/>
    <property type="molecule type" value="Genomic_DNA"/>
</dbReference>
<dbReference type="GO" id="GO:0005524">
    <property type="term" value="F:ATP binding"/>
    <property type="evidence" value="ECO:0007669"/>
    <property type="project" value="UniProtKB-UniRule"/>
</dbReference>
<evidence type="ECO:0000256" key="8">
    <source>
        <dbReference type="RuleBase" id="RU000419"/>
    </source>
</evidence>
<evidence type="ECO:0000256" key="9">
    <source>
        <dbReference type="SAM" id="Coils"/>
    </source>
</evidence>
<evidence type="ECO:0000256" key="6">
    <source>
        <dbReference type="HAMAP-Rule" id="MF_00600"/>
    </source>
</evidence>
<comment type="subcellular location">
    <subcellularLocation>
        <location evidence="6">Cytoplasm</location>
    </subcellularLocation>
</comment>
<keyword evidence="9" id="KW-0175">Coiled coil</keyword>
<comment type="function">
    <text evidence="6 8">Together with its co-chaperonin GroES, plays an essential role in assisting protein folding. The GroEL-GroES system forms a nano-cage that allows encapsulation of the non-native substrate proteins and provides a physical environment optimized to promote and accelerate protein folding.</text>
</comment>
<dbReference type="GO" id="GO:0042026">
    <property type="term" value="P:protein refolding"/>
    <property type="evidence" value="ECO:0007669"/>
    <property type="project" value="UniProtKB-UniRule"/>
</dbReference>